<gene>
    <name evidence="6" type="ORF">HNQ92_003400</name>
</gene>
<dbReference type="PROSITE" id="PS00194">
    <property type="entry name" value="THIOREDOXIN_1"/>
    <property type="match status" value="1"/>
</dbReference>
<comment type="subcellular location">
    <subcellularLocation>
        <location evidence="1">Cell envelope</location>
    </subcellularLocation>
</comment>
<feature type="domain" description="Thioredoxin" evidence="5">
    <location>
        <begin position="213"/>
        <end position="359"/>
    </location>
</feature>
<dbReference type="InterPro" id="IPR013740">
    <property type="entry name" value="Redoxin"/>
</dbReference>
<dbReference type="InterPro" id="IPR013766">
    <property type="entry name" value="Thioredoxin_domain"/>
</dbReference>
<proteinExistence type="predicted"/>
<dbReference type="EMBL" id="JACHGF010000005">
    <property type="protein sequence ID" value="MBB5285243.1"/>
    <property type="molecule type" value="Genomic_DNA"/>
</dbReference>
<evidence type="ECO:0000256" key="1">
    <source>
        <dbReference type="ARBA" id="ARBA00004196"/>
    </source>
</evidence>
<evidence type="ECO:0000256" key="4">
    <source>
        <dbReference type="ARBA" id="ARBA00023284"/>
    </source>
</evidence>
<evidence type="ECO:0000256" key="3">
    <source>
        <dbReference type="ARBA" id="ARBA00023157"/>
    </source>
</evidence>
<keyword evidence="6" id="KW-0413">Isomerase</keyword>
<evidence type="ECO:0000256" key="2">
    <source>
        <dbReference type="ARBA" id="ARBA00022748"/>
    </source>
</evidence>
<protein>
    <submittedName>
        <fullName evidence="6">Thiol-disulfide isomerase/thioredoxin</fullName>
    </submittedName>
</protein>
<evidence type="ECO:0000313" key="7">
    <source>
        <dbReference type="Proteomes" id="UP000557307"/>
    </source>
</evidence>
<evidence type="ECO:0000259" key="5">
    <source>
        <dbReference type="PROSITE" id="PS51352"/>
    </source>
</evidence>
<keyword evidence="7" id="KW-1185">Reference proteome</keyword>
<dbReference type="SUPFAM" id="SSF52833">
    <property type="entry name" value="Thioredoxin-like"/>
    <property type="match status" value="1"/>
</dbReference>
<dbReference type="InterPro" id="IPR017937">
    <property type="entry name" value="Thioredoxin_CS"/>
</dbReference>
<organism evidence="6 7">
    <name type="scientific">Rhabdobacter roseus</name>
    <dbReference type="NCBI Taxonomy" id="1655419"/>
    <lineage>
        <taxon>Bacteria</taxon>
        <taxon>Pseudomonadati</taxon>
        <taxon>Bacteroidota</taxon>
        <taxon>Cytophagia</taxon>
        <taxon>Cytophagales</taxon>
        <taxon>Cytophagaceae</taxon>
        <taxon>Rhabdobacter</taxon>
    </lineage>
</organism>
<comment type="caution">
    <text evidence="6">The sequence shown here is derived from an EMBL/GenBank/DDBJ whole genome shotgun (WGS) entry which is preliminary data.</text>
</comment>
<name>A0A840TVE8_9BACT</name>
<keyword evidence="4" id="KW-0676">Redox-active center</keyword>
<dbReference type="CDD" id="cd02966">
    <property type="entry name" value="TlpA_like_family"/>
    <property type="match status" value="1"/>
</dbReference>
<dbReference type="PROSITE" id="PS51352">
    <property type="entry name" value="THIOREDOXIN_2"/>
    <property type="match status" value="1"/>
</dbReference>
<dbReference type="InterPro" id="IPR036249">
    <property type="entry name" value="Thioredoxin-like_sf"/>
</dbReference>
<accession>A0A840TVE8</accession>
<reference evidence="6 7" key="1">
    <citation type="submission" date="2020-08" db="EMBL/GenBank/DDBJ databases">
        <title>Genomic Encyclopedia of Type Strains, Phase IV (KMG-IV): sequencing the most valuable type-strain genomes for metagenomic binning, comparative biology and taxonomic classification.</title>
        <authorList>
            <person name="Goeker M."/>
        </authorList>
    </citation>
    <scope>NUCLEOTIDE SEQUENCE [LARGE SCALE GENOMIC DNA]</scope>
    <source>
        <strain evidence="6 7">DSM 105074</strain>
    </source>
</reference>
<keyword evidence="3" id="KW-1015">Disulfide bond</keyword>
<dbReference type="Proteomes" id="UP000557307">
    <property type="component" value="Unassembled WGS sequence"/>
</dbReference>
<dbReference type="PROSITE" id="PS51257">
    <property type="entry name" value="PROKAR_LIPOPROTEIN"/>
    <property type="match status" value="1"/>
</dbReference>
<dbReference type="RefSeq" id="WP_184175218.1">
    <property type="nucleotide sequence ID" value="NZ_JACHGF010000005.1"/>
</dbReference>
<dbReference type="Gene3D" id="3.40.30.10">
    <property type="entry name" value="Glutaredoxin"/>
    <property type="match status" value="1"/>
</dbReference>
<dbReference type="GO" id="GO:0017004">
    <property type="term" value="P:cytochrome complex assembly"/>
    <property type="evidence" value="ECO:0007669"/>
    <property type="project" value="UniProtKB-KW"/>
</dbReference>
<dbReference type="Pfam" id="PF08534">
    <property type="entry name" value="Redoxin"/>
    <property type="match status" value="1"/>
</dbReference>
<keyword evidence="2" id="KW-0201">Cytochrome c-type biogenesis</keyword>
<dbReference type="GO" id="GO:0016853">
    <property type="term" value="F:isomerase activity"/>
    <property type="evidence" value="ECO:0007669"/>
    <property type="project" value="UniProtKB-KW"/>
</dbReference>
<dbReference type="GO" id="GO:0030313">
    <property type="term" value="C:cell envelope"/>
    <property type="evidence" value="ECO:0007669"/>
    <property type="project" value="UniProtKB-SubCell"/>
</dbReference>
<sequence>MKPLRFLSSLLLGLLLACEKPKTDIVIQGAIENLPDGQIKLVKAYDLWTELDSTLLQNGTFRFTLPASRFPEPLLVTLRYEGSDMKGLFMFDTNRRFRGYPMNMSLIMLEDGLDIKGTYTENEYKYVSCSVSDKRGKQTQVMYNDTLDFARIAKVGKIKELIRLHPYSYYYLYELQERVAQFSDEQFLSTLACFDEDVQQSTTARELREYIETRGTKKLNAQTQLPDPSEQLQPVLAQGAGLHMVILWASWCGPCRAEIPELRKIYERYGADKRFGMVSVSVDDDKNRWQEAMQQEKMPWRQLLVNKENARYDREIFSYDRSIPTTLIVDAQGKILKKVVGYDENSLEEFSTVISEYLAGR</sequence>
<evidence type="ECO:0000313" key="6">
    <source>
        <dbReference type="EMBL" id="MBB5285243.1"/>
    </source>
</evidence>
<dbReference type="AlphaFoldDB" id="A0A840TVE8"/>
<dbReference type="InterPro" id="IPR050553">
    <property type="entry name" value="Thioredoxin_ResA/DsbE_sf"/>
</dbReference>
<dbReference type="PANTHER" id="PTHR42852:SF6">
    <property type="entry name" value="THIOL:DISULFIDE INTERCHANGE PROTEIN DSBE"/>
    <property type="match status" value="1"/>
</dbReference>
<dbReference type="PANTHER" id="PTHR42852">
    <property type="entry name" value="THIOL:DISULFIDE INTERCHANGE PROTEIN DSBE"/>
    <property type="match status" value="1"/>
</dbReference>